<dbReference type="KEGG" id="vg:80517711"/>
<reference evidence="1" key="1">
    <citation type="submission" date="2017-06" db="EMBL/GenBank/DDBJ databases">
        <authorList>
            <person name="Assis F.L."/>
            <person name="Abrahao J.S."/>
            <person name="Silva L."/>
            <person name="Khalil J.B."/>
            <person name="Rodrigues R."/>
            <person name="Silva L.S."/>
            <person name="Boratto P."/>
            <person name="Andrade M."/>
            <person name="Kroon E.G."/>
            <person name="Ribeiro B."/>
            <person name="Bergier I."/>
            <person name="Seligmann H."/>
            <person name="Ghigo E."/>
            <person name="Colson P."/>
            <person name="Levasseur A."/>
            <person name="Raoult D."/>
            <person name="Scola B.L."/>
        </authorList>
    </citation>
    <scope>NUCLEOTIDE SEQUENCE</scope>
    <source>
        <strain evidence="1">Deep ocean</strain>
    </source>
</reference>
<accession>A0A6N1NYH1</accession>
<protein>
    <submittedName>
        <fullName evidence="1">Putative ORFan</fullName>
    </submittedName>
</protein>
<sequence>MSLTIYNNDQPISLLEYFGLVRASTYGNIRAVVKEKIPDHEKNILVDNDVPITNQFEIFVEVVKQIASMYQGGGDNHCFNLNDTILSFSKNHLDPNDLSKIEFEMNSKQSYLFPKNEKDYFKLYTVPFTLVLHILESQASDSSAIFGYFFDQE</sequence>
<evidence type="ECO:0000313" key="1">
    <source>
        <dbReference type="EMBL" id="QKU34391.1"/>
    </source>
</evidence>
<proteinExistence type="predicted"/>
<name>A0A6N1NYH1_9VIRU</name>
<reference evidence="1" key="2">
    <citation type="journal article" date="2018" name="Nat. Commun.">
        <title>Tailed giant Tupanvirus possesses the most complete translational apparatus of the known virosphere.</title>
        <authorList>
            <person name="Abrahao J."/>
            <person name="Silva L."/>
            <person name="Silva L.S."/>
            <person name="Khalil J.Y.B."/>
            <person name="Rodrigues R."/>
            <person name="Arantes T."/>
            <person name="Assis F."/>
            <person name="Boratto P."/>
            <person name="Andrade M."/>
            <person name="Kroon E.G."/>
            <person name="Ribeiro B."/>
            <person name="Bergier I."/>
            <person name="Seligmann H."/>
            <person name="Ghigo E."/>
            <person name="Colson P."/>
            <person name="Levasseur A."/>
            <person name="Kroemer G."/>
            <person name="Raoult D."/>
            <person name="La Scola B."/>
        </authorList>
    </citation>
    <scope>NUCLEOTIDE SEQUENCE [LARGE SCALE GENOMIC DNA]</scope>
    <source>
        <strain evidence="1">Deep ocean</strain>
    </source>
</reference>
<dbReference type="GeneID" id="80517711"/>
<dbReference type="RefSeq" id="YP_010781020.1">
    <property type="nucleotide sequence ID" value="NC_075038.1"/>
</dbReference>
<dbReference type="EMBL" id="MF405918">
    <property type="protein sequence ID" value="QKU34391.1"/>
    <property type="molecule type" value="Genomic_DNA"/>
</dbReference>
<organism evidence="1">
    <name type="scientific">Tupanvirus deep ocean</name>
    <dbReference type="NCBI Taxonomy" id="2126984"/>
    <lineage>
        <taxon>Viruses</taxon>
        <taxon>Varidnaviria</taxon>
        <taxon>Bamfordvirae</taxon>
        <taxon>Nucleocytoviricota</taxon>
        <taxon>Megaviricetes</taxon>
        <taxon>Imitervirales</taxon>
        <taxon>Mimiviridae</taxon>
        <taxon>Megamimivirinae</taxon>
        <taxon>Tupanvirus</taxon>
        <taxon>Tupanvirus altamarinense</taxon>
    </lineage>
</organism>